<protein>
    <submittedName>
        <fullName evidence="1">Uncharacterized protein</fullName>
    </submittedName>
</protein>
<dbReference type="AlphaFoldDB" id="A0AAQ3K581"/>
<dbReference type="EMBL" id="CP136892">
    <property type="protein sequence ID" value="WOL02079.1"/>
    <property type="molecule type" value="Genomic_DNA"/>
</dbReference>
<name>A0AAQ3K581_9LILI</name>
<dbReference type="Proteomes" id="UP001327560">
    <property type="component" value="Chromosome 3"/>
</dbReference>
<evidence type="ECO:0000313" key="2">
    <source>
        <dbReference type="Proteomes" id="UP001327560"/>
    </source>
</evidence>
<organism evidence="1 2">
    <name type="scientific">Canna indica</name>
    <name type="common">Indian-shot</name>
    <dbReference type="NCBI Taxonomy" id="4628"/>
    <lineage>
        <taxon>Eukaryota</taxon>
        <taxon>Viridiplantae</taxon>
        <taxon>Streptophyta</taxon>
        <taxon>Embryophyta</taxon>
        <taxon>Tracheophyta</taxon>
        <taxon>Spermatophyta</taxon>
        <taxon>Magnoliopsida</taxon>
        <taxon>Liliopsida</taxon>
        <taxon>Zingiberales</taxon>
        <taxon>Cannaceae</taxon>
        <taxon>Canna</taxon>
    </lineage>
</organism>
<keyword evidence="2" id="KW-1185">Reference proteome</keyword>
<gene>
    <name evidence="1" type="ORF">Cni_G10798</name>
</gene>
<evidence type="ECO:0000313" key="1">
    <source>
        <dbReference type="EMBL" id="WOL02079.1"/>
    </source>
</evidence>
<accession>A0AAQ3K581</accession>
<reference evidence="1 2" key="1">
    <citation type="submission" date="2023-10" db="EMBL/GenBank/DDBJ databases">
        <title>Chromosome-scale genome assembly provides insights into flower coloration mechanisms of Canna indica.</title>
        <authorList>
            <person name="Li C."/>
        </authorList>
    </citation>
    <scope>NUCLEOTIDE SEQUENCE [LARGE SCALE GENOMIC DNA]</scope>
    <source>
        <tissue evidence="1">Flower</tissue>
    </source>
</reference>
<proteinExistence type="predicted"/>
<sequence length="190" mass="20576">MSLGKHQALSILCLVAKSTSHGLHAIMRTHEFNISYTKSSCEPPYVEQLLVLVEEPFPRHEVPVVGVVECGRRLDVERRWDGAAAARASLPTEGGEAGVDVGVVIDAVGEGGSGGLADGMGAGENGHVAWAEALVMEVLDESGDWRGWRRIRGGCFRRRVGLPWWSHGGQVGPSISVNRATSDRSWPRWK</sequence>